<gene>
    <name evidence="11" type="ORF">A8C75_01580</name>
</gene>
<feature type="active site" description="Proton donor/acceptor" evidence="9">
    <location>
        <position position="204"/>
    </location>
</feature>
<evidence type="ECO:0000256" key="2">
    <source>
        <dbReference type="ARBA" id="ARBA00005992"/>
    </source>
</evidence>
<reference evidence="12" key="1">
    <citation type="submission" date="2016-05" db="EMBL/GenBank/DDBJ databases">
        <authorList>
            <person name="Baek K."/>
            <person name="Yang S.-J."/>
        </authorList>
    </citation>
    <scope>NUCLEOTIDE SEQUENCE [LARGE SCALE GENOMIC DNA]</scope>
    <source>
        <strain evidence="12">ST58-10</strain>
    </source>
</reference>
<evidence type="ECO:0000259" key="10">
    <source>
        <dbReference type="PROSITE" id="PS52029"/>
    </source>
</evidence>
<evidence type="ECO:0000256" key="7">
    <source>
        <dbReference type="ARBA" id="ARBA00022984"/>
    </source>
</evidence>
<keyword evidence="3" id="KW-0328">Glycosyltransferase</keyword>
<dbReference type="InterPro" id="IPR050979">
    <property type="entry name" value="LD-transpeptidase"/>
</dbReference>
<comment type="pathway">
    <text evidence="1 9">Cell wall biogenesis; peptidoglycan biosynthesis.</text>
</comment>
<sequence length="315" mass="34191">MTHSPAGHACHTVLRAMLVLLSGVLGSTFTSAETFVLPPPDQDVVGEVRITRARQADTLLDIARAFNLGYEEIVRANPGVDRWLPGPGTDVILPNLLILPDAPRDGIVLNVPEMRLYYYPKPAQGETPVVITHPVSVGRMDWKTPLGKTSVIQKQADPPWYPPASIKAEHAANGDILPDVVPGGPDNPLGRFALRLGIPGYLIHGTNKEYGIGMQVTHGCVRLYPEDIERLYELVPVGTPVYIINQPVKIGRHFDGLYVEAHPAMSELADTDTNQQAISLLNIAASAEQLRAEIIPSAVQLALQQSDGIPLRISN</sequence>
<dbReference type="KEGG" id="mars:A8C75_01580"/>
<dbReference type="GO" id="GO:0018104">
    <property type="term" value="P:peptidoglycan-protein cross-linking"/>
    <property type="evidence" value="ECO:0007669"/>
    <property type="project" value="TreeGrafter"/>
</dbReference>
<dbReference type="SUPFAM" id="SSF141523">
    <property type="entry name" value="L,D-transpeptidase catalytic domain-like"/>
    <property type="match status" value="1"/>
</dbReference>
<dbReference type="InterPro" id="IPR018392">
    <property type="entry name" value="LysM"/>
</dbReference>
<dbReference type="GO" id="GO:0016757">
    <property type="term" value="F:glycosyltransferase activity"/>
    <property type="evidence" value="ECO:0007669"/>
    <property type="project" value="UniProtKB-KW"/>
</dbReference>
<evidence type="ECO:0000256" key="5">
    <source>
        <dbReference type="ARBA" id="ARBA00022801"/>
    </source>
</evidence>
<dbReference type="Gene3D" id="2.40.440.10">
    <property type="entry name" value="L,D-transpeptidase catalytic domain-like"/>
    <property type="match status" value="1"/>
</dbReference>
<evidence type="ECO:0000256" key="4">
    <source>
        <dbReference type="ARBA" id="ARBA00022679"/>
    </source>
</evidence>
<dbReference type="InterPro" id="IPR038063">
    <property type="entry name" value="Transpep_catalytic_dom"/>
</dbReference>
<comment type="similarity">
    <text evidence="2">Belongs to the YkuD family.</text>
</comment>
<keyword evidence="6 9" id="KW-0133">Cell shape</keyword>
<dbReference type="AlphaFoldDB" id="A0A1A9EU67"/>
<dbReference type="CDD" id="cd00118">
    <property type="entry name" value="LysM"/>
    <property type="match status" value="1"/>
</dbReference>
<protein>
    <recommendedName>
        <fullName evidence="10">L,D-TPase catalytic domain-containing protein</fullName>
    </recommendedName>
</protein>
<dbReference type="RefSeq" id="WP_067377156.1">
    <property type="nucleotide sequence ID" value="NZ_CP015839.1"/>
</dbReference>
<dbReference type="GO" id="GO:0071555">
    <property type="term" value="P:cell wall organization"/>
    <property type="evidence" value="ECO:0007669"/>
    <property type="project" value="UniProtKB-UniRule"/>
</dbReference>
<dbReference type="CDD" id="cd16913">
    <property type="entry name" value="YkuD_like"/>
    <property type="match status" value="1"/>
</dbReference>
<dbReference type="OrthoDB" id="9787225at2"/>
<keyword evidence="4" id="KW-0808">Transferase</keyword>
<evidence type="ECO:0000256" key="9">
    <source>
        <dbReference type="PROSITE-ProRule" id="PRU01373"/>
    </source>
</evidence>
<dbReference type="GO" id="GO:0071972">
    <property type="term" value="F:peptidoglycan L,D-transpeptidase activity"/>
    <property type="evidence" value="ECO:0007669"/>
    <property type="project" value="TreeGrafter"/>
</dbReference>
<dbReference type="PROSITE" id="PS52029">
    <property type="entry name" value="LD_TPASE"/>
    <property type="match status" value="1"/>
</dbReference>
<keyword evidence="7 9" id="KW-0573">Peptidoglycan synthesis</keyword>
<dbReference type="GO" id="GO:0005576">
    <property type="term" value="C:extracellular region"/>
    <property type="evidence" value="ECO:0007669"/>
    <property type="project" value="TreeGrafter"/>
</dbReference>
<evidence type="ECO:0000256" key="1">
    <source>
        <dbReference type="ARBA" id="ARBA00004752"/>
    </source>
</evidence>
<evidence type="ECO:0000313" key="11">
    <source>
        <dbReference type="EMBL" id="ANG61280.1"/>
    </source>
</evidence>
<reference evidence="11 12" key="2">
    <citation type="journal article" date="2018" name="Int. J. Syst. Evol. Microbiol.">
        <title>Marinobacterium aestuarii sp. nov., a benzene-degrading marine bacterium isolated from estuary sediment.</title>
        <authorList>
            <person name="Bae S.S."/>
            <person name="Jung J."/>
            <person name="Chung D."/>
            <person name="Baek K."/>
        </authorList>
    </citation>
    <scope>NUCLEOTIDE SEQUENCE [LARGE SCALE GENOMIC DNA]</scope>
    <source>
        <strain evidence="11 12">ST58-10</strain>
    </source>
</reference>
<keyword evidence="8 9" id="KW-0961">Cell wall biogenesis/degradation</keyword>
<dbReference type="Pfam" id="PF03734">
    <property type="entry name" value="YkuD"/>
    <property type="match status" value="1"/>
</dbReference>
<dbReference type="PANTHER" id="PTHR30582">
    <property type="entry name" value="L,D-TRANSPEPTIDASE"/>
    <property type="match status" value="1"/>
</dbReference>
<evidence type="ECO:0000256" key="8">
    <source>
        <dbReference type="ARBA" id="ARBA00023316"/>
    </source>
</evidence>
<keyword evidence="5" id="KW-0378">Hydrolase</keyword>
<dbReference type="PANTHER" id="PTHR30582:SF24">
    <property type="entry name" value="L,D-TRANSPEPTIDASE ERFK_SRFK-RELATED"/>
    <property type="match status" value="1"/>
</dbReference>
<dbReference type="Proteomes" id="UP000078070">
    <property type="component" value="Chromosome"/>
</dbReference>
<feature type="active site" description="Nucleophile" evidence="9">
    <location>
        <position position="220"/>
    </location>
</feature>
<evidence type="ECO:0000256" key="6">
    <source>
        <dbReference type="ARBA" id="ARBA00022960"/>
    </source>
</evidence>
<organism evidence="11 12">
    <name type="scientific">Marinobacterium aestuarii</name>
    <dbReference type="NCBI Taxonomy" id="1821621"/>
    <lineage>
        <taxon>Bacteria</taxon>
        <taxon>Pseudomonadati</taxon>
        <taxon>Pseudomonadota</taxon>
        <taxon>Gammaproteobacteria</taxon>
        <taxon>Oceanospirillales</taxon>
        <taxon>Oceanospirillaceae</taxon>
        <taxon>Marinobacterium</taxon>
    </lineage>
</organism>
<evidence type="ECO:0000256" key="3">
    <source>
        <dbReference type="ARBA" id="ARBA00022676"/>
    </source>
</evidence>
<proteinExistence type="inferred from homology"/>
<dbReference type="UniPathway" id="UPA00219"/>
<dbReference type="InterPro" id="IPR005490">
    <property type="entry name" value="LD_TPept_cat_dom"/>
</dbReference>
<keyword evidence="12" id="KW-1185">Reference proteome</keyword>
<feature type="domain" description="L,D-TPase catalytic" evidence="10">
    <location>
        <begin position="105"/>
        <end position="244"/>
    </location>
</feature>
<dbReference type="STRING" id="1821621.A8C75_01580"/>
<dbReference type="EMBL" id="CP015839">
    <property type="protein sequence ID" value="ANG61280.1"/>
    <property type="molecule type" value="Genomic_DNA"/>
</dbReference>
<name>A0A1A9EU67_9GAMM</name>
<evidence type="ECO:0000313" key="12">
    <source>
        <dbReference type="Proteomes" id="UP000078070"/>
    </source>
</evidence>
<dbReference type="GO" id="GO:0008360">
    <property type="term" value="P:regulation of cell shape"/>
    <property type="evidence" value="ECO:0007669"/>
    <property type="project" value="UniProtKB-UniRule"/>
</dbReference>
<accession>A0A1A9EU67</accession>